<sequence>MLFCKFYGGMDARYDKKKCGTRQKWTERTDNIDENDYGERDRSRARQRLKGSDGFGGTVLEKKSLSSNAQLRQFTICHLGIQHHIGLESQRQLSTVGCVRICGSQSCLSCVRRSHVISCICRCARNRFLPHRLGKPEPDATVANRHQRYICRLVINPHRLRKPEPDATVANRRQRTWQRTRAGCHRLENDRRITASGQQGNNFFAFSAVINQLASGHSSLHFHLFKAKRRLDPCCPHCAGKETSTHLFNFCPKYKDSRQSLRRQTAKKKHTQ</sequence>
<keyword evidence="2" id="KW-1185">Reference proteome</keyword>
<dbReference type="Proteomes" id="UP000037035">
    <property type="component" value="Unassembled WGS sequence"/>
</dbReference>
<reference evidence="1 2" key="1">
    <citation type="submission" date="2015-08" db="EMBL/GenBank/DDBJ databases">
        <title>Next Generation Sequencing and Analysis of the Genome of Puccinia sorghi L Schw, the Causal Agent of Maize Common Rust.</title>
        <authorList>
            <person name="Rochi L."/>
            <person name="Burguener G."/>
            <person name="Darino M."/>
            <person name="Turjanski A."/>
            <person name="Kreff E."/>
            <person name="Dieguez M.J."/>
            <person name="Sacco F."/>
        </authorList>
    </citation>
    <scope>NUCLEOTIDE SEQUENCE [LARGE SCALE GENOMIC DNA]</scope>
    <source>
        <strain evidence="1 2">RO10H11247</strain>
    </source>
</reference>
<dbReference type="STRING" id="27349.A0A0L6UF79"/>
<dbReference type="AlphaFoldDB" id="A0A0L6UF79"/>
<organism evidence="1 2">
    <name type="scientific">Puccinia sorghi</name>
    <dbReference type="NCBI Taxonomy" id="27349"/>
    <lineage>
        <taxon>Eukaryota</taxon>
        <taxon>Fungi</taxon>
        <taxon>Dikarya</taxon>
        <taxon>Basidiomycota</taxon>
        <taxon>Pucciniomycotina</taxon>
        <taxon>Pucciniomycetes</taxon>
        <taxon>Pucciniales</taxon>
        <taxon>Pucciniaceae</taxon>
        <taxon>Puccinia</taxon>
    </lineage>
</organism>
<dbReference type="EMBL" id="LAVV01011963">
    <property type="protein sequence ID" value="KNZ47186.1"/>
    <property type="molecule type" value="Genomic_DNA"/>
</dbReference>
<gene>
    <name evidence="1" type="ORF">VP01_661g1</name>
</gene>
<evidence type="ECO:0000313" key="1">
    <source>
        <dbReference type="EMBL" id="KNZ47186.1"/>
    </source>
</evidence>
<evidence type="ECO:0000313" key="2">
    <source>
        <dbReference type="Proteomes" id="UP000037035"/>
    </source>
</evidence>
<accession>A0A0L6UF79</accession>
<dbReference type="VEuPathDB" id="FungiDB:VP01_661g1"/>
<protein>
    <submittedName>
        <fullName evidence="1">Uncharacterized protein</fullName>
    </submittedName>
</protein>
<comment type="caution">
    <text evidence="1">The sequence shown here is derived from an EMBL/GenBank/DDBJ whole genome shotgun (WGS) entry which is preliminary data.</text>
</comment>
<name>A0A0L6UF79_9BASI</name>
<dbReference type="OrthoDB" id="3267074at2759"/>
<proteinExistence type="predicted"/>